<sequence>PGSGGETLAAPPRLPPRLAPPRRCLRQPSGKPGVPRMMAAGPRLPCCVGSPESGATAPGEARQAPASSCAGDRSCVLATRAAGSR</sequence>
<dbReference type="AlphaFoldDB" id="A0A8R7U1T8"/>
<evidence type="ECO:0000313" key="2">
    <source>
        <dbReference type="EnsemblPlants" id="TuG1812G0300005617.01.T01"/>
    </source>
</evidence>
<feature type="region of interest" description="Disordered" evidence="1">
    <location>
        <begin position="1"/>
        <end position="69"/>
    </location>
</feature>
<dbReference type="Proteomes" id="UP000015106">
    <property type="component" value="Chromosome 3"/>
</dbReference>
<reference evidence="2" key="2">
    <citation type="submission" date="2018-03" db="EMBL/GenBank/DDBJ databases">
        <title>The Triticum urartu genome reveals the dynamic nature of wheat genome evolution.</title>
        <authorList>
            <person name="Ling H."/>
            <person name="Ma B."/>
            <person name="Shi X."/>
            <person name="Liu H."/>
            <person name="Dong L."/>
            <person name="Sun H."/>
            <person name="Cao Y."/>
            <person name="Gao Q."/>
            <person name="Zheng S."/>
            <person name="Li Y."/>
            <person name="Yu Y."/>
            <person name="Du H."/>
            <person name="Qi M."/>
            <person name="Li Y."/>
            <person name="Yu H."/>
            <person name="Cui Y."/>
            <person name="Wang N."/>
            <person name="Chen C."/>
            <person name="Wu H."/>
            <person name="Zhao Y."/>
            <person name="Zhang J."/>
            <person name="Li Y."/>
            <person name="Zhou W."/>
            <person name="Zhang B."/>
            <person name="Hu W."/>
            <person name="Eijk M."/>
            <person name="Tang J."/>
            <person name="Witsenboer H."/>
            <person name="Zhao S."/>
            <person name="Li Z."/>
            <person name="Zhang A."/>
            <person name="Wang D."/>
            <person name="Liang C."/>
        </authorList>
    </citation>
    <scope>NUCLEOTIDE SEQUENCE [LARGE SCALE GENOMIC DNA]</scope>
    <source>
        <strain evidence="2">cv. G1812</strain>
    </source>
</reference>
<evidence type="ECO:0000256" key="1">
    <source>
        <dbReference type="SAM" id="MobiDB-lite"/>
    </source>
</evidence>
<organism evidence="2 3">
    <name type="scientific">Triticum urartu</name>
    <name type="common">Red wild einkorn</name>
    <name type="synonym">Crithodium urartu</name>
    <dbReference type="NCBI Taxonomy" id="4572"/>
    <lineage>
        <taxon>Eukaryota</taxon>
        <taxon>Viridiplantae</taxon>
        <taxon>Streptophyta</taxon>
        <taxon>Embryophyta</taxon>
        <taxon>Tracheophyta</taxon>
        <taxon>Spermatophyta</taxon>
        <taxon>Magnoliopsida</taxon>
        <taxon>Liliopsida</taxon>
        <taxon>Poales</taxon>
        <taxon>Poaceae</taxon>
        <taxon>BOP clade</taxon>
        <taxon>Pooideae</taxon>
        <taxon>Triticodae</taxon>
        <taxon>Triticeae</taxon>
        <taxon>Triticinae</taxon>
        <taxon>Triticum</taxon>
    </lineage>
</organism>
<evidence type="ECO:0000313" key="3">
    <source>
        <dbReference type="Proteomes" id="UP000015106"/>
    </source>
</evidence>
<proteinExistence type="predicted"/>
<reference evidence="3" key="1">
    <citation type="journal article" date="2013" name="Nature">
        <title>Draft genome of the wheat A-genome progenitor Triticum urartu.</title>
        <authorList>
            <person name="Ling H.Q."/>
            <person name="Zhao S."/>
            <person name="Liu D."/>
            <person name="Wang J."/>
            <person name="Sun H."/>
            <person name="Zhang C."/>
            <person name="Fan H."/>
            <person name="Li D."/>
            <person name="Dong L."/>
            <person name="Tao Y."/>
            <person name="Gao C."/>
            <person name="Wu H."/>
            <person name="Li Y."/>
            <person name="Cui Y."/>
            <person name="Guo X."/>
            <person name="Zheng S."/>
            <person name="Wang B."/>
            <person name="Yu K."/>
            <person name="Liang Q."/>
            <person name="Yang W."/>
            <person name="Lou X."/>
            <person name="Chen J."/>
            <person name="Feng M."/>
            <person name="Jian J."/>
            <person name="Zhang X."/>
            <person name="Luo G."/>
            <person name="Jiang Y."/>
            <person name="Liu J."/>
            <person name="Wang Z."/>
            <person name="Sha Y."/>
            <person name="Zhang B."/>
            <person name="Wu H."/>
            <person name="Tang D."/>
            <person name="Shen Q."/>
            <person name="Xue P."/>
            <person name="Zou S."/>
            <person name="Wang X."/>
            <person name="Liu X."/>
            <person name="Wang F."/>
            <person name="Yang Y."/>
            <person name="An X."/>
            <person name="Dong Z."/>
            <person name="Zhang K."/>
            <person name="Zhang X."/>
            <person name="Luo M.C."/>
            <person name="Dvorak J."/>
            <person name="Tong Y."/>
            <person name="Wang J."/>
            <person name="Yang H."/>
            <person name="Li Z."/>
            <person name="Wang D."/>
            <person name="Zhang A."/>
            <person name="Wang J."/>
        </authorList>
    </citation>
    <scope>NUCLEOTIDE SEQUENCE</scope>
    <source>
        <strain evidence="3">cv. G1812</strain>
    </source>
</reference>
<reference evidence="2" key="3">
    <citation type="submission" date="2022-06" db="UniProtKB">
        <authorList>
            <consortium name="EnsemblPlants"/>
        </authorList>
    </citation>
    <scope>IDENTIFICATION</scope>
</reference>
<protein>
    <submittedName>
        <fullName evidence="2">Uncharacterized protein</fullName>
    </submittedName>
</protein>
<name>A0A8R7U1T8_TRIUA</name>
<dbReference type="EnsemblPlants" id="TuG1812G0300005617.01.T01">
    <property type="protein sequence ID" value="TuG1812G0300005617.01.T01"/>
    <property type="gene ID" value="TuG1812G0300005617.01"/>
</dbReference>
<keyword evidence="3" id="KW-1185">Reference proteome</keyword>
<dbReference type="Gramene" id="TuG1812G0300005617.01.T01">
    <property type="protein sequence ID" value="TuG1812G0300005617.01.T01"/>
    <property type="gene ID" value="TuG1812G0300005617.01"/>
</dbReference>
<accession>A0A8R7U1T8</accession>